<dbReference type="PANTHER" id="PTHR47168:SF1">
    <property type="entry name" value="OS02G0798600 PROTEIN"/>
    <property type="match status" value="1"/>
</dbReference>
<dbReference type="CDD" id="cd16796">
    <property type="entry name" value="RING-H2_RNF13"/>
    <property type="match status" value="1"/>
</dbReference>
<dbReference type="CDD" id="cd02123">
    <property type="entry name" value="PA_C_RZF_like"/>
    <property type="match status" value="1"/>
</dbReference>
<evidence type="ECO:0000313" key="23">
    <source>
        <dbReference type="Proteomes" id="UP000515150"/>
    </source>
</evidence>
<keyword evidence="12" id="KW-0833">Ubl conjugation pathway</keyword>
<gene>
    <name evidence="24" type="primary">rnf167</name>
</gene>
<evidence type="ECO:0000256" key="14">
    <source>
        <dbReference type="ARBA" id="ARBA00022989"/>
    </source>
</evidence>
<dbReference type="SUPFAM" id="SSF57850">
    <property type="entry name" value="RING/U-box"/>
    <property type="match status" value="1"/>
</dbReference>
<keyword evidence="13" id="KW-0862">Zinc</keyword>
<dbReference type="Proteomes" id="UP000515150">
    <property type="component" value="Chromosome 14"/>
</dbReference>
<dbReference type="GO" id="GO:0005765">
    <property type="term" value="C:lysosomal membrane"/>
    <property type="evidence" value="ECO:0007669"/>
    <property type="project" value="UniProtKB-SubCell"/>
</dbReference>
<comment type="pathway">
    <text evidence="4">Protein modification; protein ubiquitination.</text>
</comment>
<dbReference type="Gene3D" id="3.50.30.30">
    <property type="match status" value="1"/>
</dbReference>
<feature type="signal peptide" evidence="21">
    <location>
        <begin position="1"/>
        <end position="25"/>
    </location>
</feature>
<evidence type="ECO:0000256" key="6">
    <source>
        <dbReference type="ARBA" id="ARBA00022679"/>
    </source>
</evidence>
<keyword evidence="7 20" id="KW-0812">Transmembrane</keyword>
<feature type="transmembrane region" description="Helical" evidence="20">
    <location>
        <begin position="173"/>
        <end position="198"/>
    </location>
</feature>
<dbReference type="KEGG" id="bspl:114869726"/>
<feature type="region of interest" description="Disordered" evidence="19">
    <location>
        <begin position="280"/>
        <end position="326"/>
    </location>
</feature>
<dbReference type="GeneID" id="114869726"/>
<evidence type="ECO:0000256" key="4">
    <source>
        <dbReference type="ARBA" id="ARBA00004906"/>
    </source>
</evidence>
<evidence type="ECO:0000256" key="15">
    <source>
        <dbReference type="ARBA" id="ARBA00023136"/>
    </source>
</evidence>
<keyword evidence="17" id="KW-0458">Lysosome</keyword>
<feature type="compositionally biased region" description="Basic and acidic residues" evidence="19">
    <location>
        <begin position="280"/>
        <end position="309"/>
    </location>
</feature>
<feature type="region of interest" description="Disordered" evidence="19">
    <location>
        <begin position="355"/>
        <end position="388"/>
    </location>
</feature>
<dbReference type="InterPro" id="IPR001841">
    <property type="entry name" value="Znf_RING"/>
</dbReference>
<evidence type="ECO:0000256" key="21">
    <source>
        <dbReference type="SAM" id="SignalP"/>
    </source>
</evidence>
<dbReference type="CTD" id="26001"/>
<dbReference type="InterPro" id="IPR044744">
    <property type="entry name" value="ZNRF4/RNF13/RNF167_PA"/>
</dbReference>
<keyword evidence="6" id="KW-0808">Transferase</keyword>
<dbReference type="FunFam" id="3.30.40.10:FF:000099">
    <property type="entry name" value="E3 ubiquitin-protein ligase RNF167"/>
    <property type="match status" value="1"/>
</dbReference>
<dbReference type="Pfam" id="PF02225">
    <property type="entry name" value="PA"/>
    <property type="match status" value="1"/>
</dbReference>
<evidence type="ECO:0000256" key="16">
    <source>
        <dbReference type="ARBA" id="ARBA00023180"/>
    </source>
</evidence>
<dbReference type="RefSeq" id="XP_029030010.1">
    <property type="nucleotide sequence ID" value="XM_029174177.3"/>
</dbReference>
<dbReference type="GO" id="GO:0010008">
    <property type="term" value="C:endosome membrane"/>
    <property type="evidence" value="ECO:0007669"/>
    <property type="project" value="UniProtKB-SubCell"/>
</dbReference>
<feature type="domain" description="RING-type" evidence="22">
    <location>
        <begin position="231"/>
        <end position="273"/>
    </location>
</feature>
<dbReference type="InterPro" id="IPR013083">
    <property type="entry name" value="Znf_RING/FYVE/PHD"/>
</dbReference>
<dbReference type="InterPro" id="IPR046450">
    <property type="entry name" value="PA_dom_sf"/>
</dbReference>
<dbReference type="SMART" id="SM00184">
    <property type="entry name" value="RING"/>
    <property type="match status" value="1"/>
</dbReference>
<keyword evidence="11 18" id="KW-0863">Zinc-finger</keyword>
<evidence type="ECO:0000256" key="17">
    <source>
        <dbReference type="ARBA" id="ARBA00023228"/>
    </source>
</evidence>
<keyword evidence="14 20" id="KW-1133">Transmembrane helix</keyword>
<dbReference type="GO" id="GO:0008270">
    <property type="term" value="F:zinc ion binding"/>
    <property type="evidence" value="ECO:0007669"/>
    <property type="project" value="UniProtKB-KW"/>
</dbReference>
<evidence type="ECO:0000256" key="20">
    <source>
        <dbReference type="SAM" id="Phobius"/>
    </source>
</evidence>
<dbReference type="OrthoDB" id="8062037at2759"/>
<dbReference type="Gene3D" id="3.30.40.10">
    <property type="entry name" value="Zinc/RING finger domain, C3HC4 (zinc finger)"/>
    <property type="match status" value="1"/>
</dbReference>
<keyword evidence="15 20" id="KW-0472">Membrane</keyword>
<comment type="subcellular location">
    <subcellularLocation>
        <location evidence="3">Endosome membrane</location>
        <topology evidence="3">Single-pass type I membrane protein</topology>
    </subcellularLocation>
    <subcellularLocation>
        <location evidence="2">Lysosome membrane</location>
        <topology evidence="2">Single-pass type I membrane protein</topology>
    </subcellularLocation>
</comment>
<evidence type="ECO:0000256" key="19">
    <source>
        <dbReference type="SAM" id="MobiDB-lite"/>
    </source>
</evidence>
<proteinExistence type="predicted"/>
<dbReference type="PROSITE" id="PS50089">
    <property type="entry name" value="ZF_RING_2"/>
    <property type="match status" value="1"/>
</dbReference>
<dbReference type="AlphaFoldDB" id="A0A6P7PQ04"/>
<feature type="chain" id="PRO_5027818405" description="RING-type E3 ubiquitin transferase" evidence="21">
    <location>
        <begin position="26"/>
        <end position="388"/>
    </location>
</feature>
<comment type="catalytic activity">
    <reaction evidence="1">
        <text>S-ubiquitinyl-[E2 ubiquitin-conjugating enzyme]-L-cysteine + [acceptor protein]-L-lysine = [E2 ubiquitin-conjugating enzyme]-L-cysteine + N(6)-ubiquitinyl-[acceptor protein]-L-lysine.</text>
        <dbReference type="EC" id="2.3.2.27"/>
    </reaction>
</comment>
<evidence type="ECO:0000256" key="1">
    <source>
        <dbReference type="ARBA" id="ARBA00000900"/>
    </source>
</evidence>
<dbReference type="InParanoid" id="A0A6P7PQ04"/>
<dbReference type="SUPFAM" id="SSF52025">
    <property type="entry name" value="PA domain"/>
    <property type="match status" value="1"/>
</dbReference>
<feature type="compositionally biased region" description="Acidic residues" evidence="19">
    <location>
        <begin position="357"/>
        <end position="368"/>
    </location>
</feature>
<evidence type="ECO:0000256" key="13">
    <source>
        <dbReference type="ARBA" id="ARBA00022833"/>
    </source>
</evidence>
<evidence type="ECO:0000256" key="3">
    <source>
        <dbReference type="ARBA" id="ARBA00004530"/>
    </source>
</evidence>
<dbReference type="Pfam" id="PF13639">
    <property type="entry name" value="zf-RING_2"/>
    <property type="match status" value="1"/>
</dbReference>
<sequence>MADLGVSQLSVLVFCTILVSSPADAYIYAHFANKTSMLFEDLPAYFGFPLPKEGLMGMLVVSHPLNACTPIDPPPPLPHDANITKVFVLIKRYECNFDIKVLHAQRAGYSAAIVHNMYSDTLLNMNYSNETIADEIEIPSVFTSYFAGQILQNFSKQGTYLILKPEFAFPLSYYLIPFTGVVGMVIIVMCVILLIRCVQYRKRLRKNRLSKEQLKRIPIHRFTKGDDYDVCAICLDEYEEGDKLRVLPCLHAYHCNCVDPWLTQTKKTCPVCKQRVTRNNLEHSESESEEENGGHGEDEGAERDSERTPLLRPSNPASPSGIPGSYSATTNITAAQCLTSTPHCNSPIMVEECYYSPEEETDTESDDTGEYRHHTDDDTAQLITRVNI</sequence>
<evidence type="ECO:0000256" key="7">
    <source>
        <dbReference type="ARBA" id="ARBA00022692"/>
    </source>
</evidence>
<dbReference type="InterPro" id="IPR051653">
    <property type="entry name" value="E3_ligase_sorting_rcpt"/>
</dbReference>
<evidence type="ECO:0000256" key="18">
    <source>
        <dbReference type="PROSITE-ProRule" id="PRU00175"/>
    </source>
</evidence>
<evidence type="ECO:0000256" key="5">
    <source>
        <dbReference type="ARBA" id="ARBA00012483"/>
    </source>
</evidence>
<dbReference type="InterPro" id="IPR003137">
    <property type="entry name" value="PA_domain"/>
</dbReference>
<dbReference type="PANTHER" id="PTHR47168">
    <property type="entry name" value="RING ZINC FINGER DOMAIN SUPERFAMILY PROTEIN-RELATED"/>
    <property type="match status" value="1"/>
</dbReference>
<accession>A0A6P7PQ04</accession>
<keyword evidence="23" id="KW-1185">Reference proteome</keyword>
<organism evidence="23 24">
    <name type="scientific">Betta splendens</name>
    <name type="common">Siamese fighting fish</name>
    <dbReference type="NCBI Taxonomy" id="158456"/>
    <lineage>
        <taxon>Eukaryota</taxon>
        <taxon>Metazoa</taxon>
        <taxon>Chordata</taxon>
        <taxon>Craniata</taxon>
        <taxon>Vertebrata</taxon>
        <taxon>Euteleostomi</taxon>
        <taxon>Actinopterygii</taxon>
        <taxon>Neopterygii</taxon>
        <taxon>Teleostei</taxon>
        <taxon>Neoteleostei</taxon>
        <taxon>Acanthomorphata</taxon>
        <taxon>Anabantaria</taxon>
        <taxon>Anabantiformes</taxon>
        <taxon>Anabantoidei</taxon>
        <taxon>Osphronemidae</taxon>
        <taxon>Betta</taxon>
    </lineage>
</organism>
<keyword evidence="10" id="KW-0967">Endosome</keyword>
<evidence type="ECO:0000256" key="11">
    <source>
        <dbReference type="ARBA" id="ARBA00022771"/>
    </source>
</evidence>
<keyword evidence="9 21" id="KW-0732">Signal</keyword>
<reference evidence="24" key="1">
    <citation type="submission" date="2025-08" db="UniProtKB">
        <authorList>
            <consortium name="RefSeq"/>
        </authorList>
    </citation>
    <scope>IDENTIFICATION</scope>
</reference>
<evidence type="ECO:0000256" key="10">
    <source>
        <dbReference type="ARBA" id="ARBA00022753"/>
    </source>
</evidence>
<evidence type="ECO:0000259" key="22">
    <source>
        <dbReference type="PROSITE" id="PS50089"/>
    </source>
</evidence>
<keyword evidence="16" id="KW-0325">Glycoprotein</keyword>
<name>A0A6P7PQ04_BETSP</name>
<keyword evidence="8" id="KW-0479">Metal-binding</keyword>
<dbReference type="GO" id="GO:0061630">
    <property type="term" value="F:ubiquitin protein ligase activity"/>
    <property type="evidence" value="ECO:0007669"/>
    <property type="project" value="UniProtKB-EC"/>
</dbReference>
<dbReference type="EC" id="2.3.2.27" evidence="5"/>
<evidence type="ECO:0000256" key="12">
    <source>
        <dbReference type="ARBA" id="ARBA00022786"/>
    </source>
</evidence>
<evidence type="ECO:0000256" key="8">
    <source>
        <dbReference type="ARBA" id="ARBA00022723"/>
    </source>
</evidence>
<protein>
    <recommendedName>
        <fullName evidence="5">RING-type E3 ubiquitin transferase</fullName>
        <ecNumber evidence="5">2.3.2.27</ecNumber>
    </recommendedName>
</protein>
<evidence type="ECO:0000256" key="2">
    <source>
        <dbReference type="ARBA" id="ARBA00004352"/>
    </source>
</evidence>
<evidence type="ECO:0000313" key="24">
    <source>
        <dbReference type="RefSeq" id="XP_029030010.1"/>
    </source>
</evidence>
<evidence type="ECO:0000256" key="9">
    <source>
        <dbReference type="ARBA" id="ARBA00022729"/>
    </source>
</evidence>